<evidence type="ECO:0000259" key="3">
    <source>
        <dbReference type="PROSITE" id="PS50977"/>
    </source>
</evidence>
<dbReference type="InterPro" id="IPR023772">
    <property type="entry name" value="DNA-bd_HTH_TetR-type_CS"/>
</dbReference>
<dbReference type="InterPro" id="IPR049488">
    <property type="entry name" value="TM_1030-like_C"/>
</dbReference>
<dbReference type="PRINTS" id="PR00455">
    <property type="entry name" value="HTHTETR"/>
</dbReference>
<reference evidence="5" key="1">
    <citation type="submission" date="2017-02" db="EMBL/GenBank/DDBJ databases">
        <authorList>
            <person name="Varghese N."/>
            <person name="Submissions S."/>
        </authorList>
    </citation>
    <scope>NUCLEOTIDE SEQUENCE [LARGE SCALE GENOMIC DNA]</scope>
    <source>
        <strain evidence="5">USBA 833</strain>
    </source>
</reference>
<dbReference type="PROSITE" id="PS01081">
    <property type="entry name" value="HTH_TETR_1"/>
    <property type="match status" value="1"/>
</dbReference>
<accession>A0A1T4WQU6</accession>
<dbReference type="InterPro" id="IPR050109">
    <property type="entry name" value="HTH-type_TetR-like_transc_reg"/>
</dbReference>
<organism evidence="4 5">
    <name type="scientific">Caloramator quimbayensis</name>
    <dbReference type="NCBI Taxonomy" id="1147123"/>
    <lineage>
        <taxon>Bacteria</taxon>
        <taxon>Bacillati</taxon>
        <taxon>Bacillota</taxon>
        <taxon>Clostridia</taxon>
        <taxon>Eubacteriales</taxon>
        <taxon>Clostridiaceae</taxon>
        <taxon>Caloramator</taxon>
    </lineage>
</organism>
<dbReference type="RefSeq" id="WP_179122164.1">
    <property type="nucleotide sequence ID" value="NZ_FUYH01000003.1"/>
</dbReference>
<protein>
    <submittedName>
        <fullName evidence="4">Transcriptional regulator, TetR family</fullName>
    </submittedName>
</protein>
<evidence type="ECO:0000256" key="1">
    <source>
        <dbReference type="ARBA" id="ARBA00023125"/>
    </source>
</evidence>
<evidence type="ECO:0000256" key="2">
    <source>
        <dbReference type="PROSITE-ProRule" id="PRU00335"/>
    </source>
</evidence>
<dbReference type="InterPro" id="IPR001647">
    <property type="entry name" value="HTH_TetR"/>
</dbReference>
<dbReference type="Gene3D" id="1.10.357.10">
    <property type="entry name" value="Tetracycline Repressor, domain 2"/>
    <property type="match status" value="1"/>
</dbReference>
<dbReference type="GO" id="GO:0006355">
    <property type="term" value="P:regulation of DNA-templated transcription"/>
    <property type="evidence" value="ECO:0007669"/>
    <property type="project" value="UniProtKB-ARBA"/>
</dbReference>
<dbReference type="AlphaFoldDB" id="A0A1T4WQU6"/>
<keyword evidence="5" id="KW-1185">Reference proteome</keyword>
<proteinExistence type="predicted"/>
<dbReference type="GO" id="GO:0003677">
    <property type="term" value="F:DNA binding"/>
    <property type="evidence" value="ECO:0007669"/>
    <property type="project" value="UniProtKB-UniRule"/>
</dbReference>
<dbReference type="PROSITE" id="PS50977">
    <property type="entry name" value="HTH_TETR_2"/>
    <property type="match status" value="1"/>
</dbReference>
<dbReference type="SUPFAM" id="SSF48498">
    <property type="entry name" value="Tetracyclin repressor-like, C-terminal domain"/>
    <property type="match status" value="1"/>
</dbReference>
<dbReference type="Pfam" id="PF00440">
    <property type="entry name" value="TetR_N"/>
    <property type="match status" value="1"/>
</dbReference>
<dbReference type="PANTHER" id="PTHR30328">
    <property type="entry name" value="TRANSCRIPTIONAL REPRESSOR"/>
    <property type="match status" value="1"/>
</dbReference>
<dbReference type="EMBL" id="FUYH01000003">
    <property type="protein sequence ID" value="SKA79487.1"/>
    <property type="molecule type" value="Genomic_DNA"/>
</dbReference>
<gene>
    <name evidence="4" type="ORF">SAMN05443428_10376</name>
</gene>
<dbReference type="Gene3D" id="1.10.10.60">
    <property type="entry name" value="Homeodomain-like"/>
    <property type="match status" value="1"/>
</dbReference>
<dbReference type="InterPro" id="IPR036271">
    <property type="entry name" value="Tet_transcr_reg_TetR-rel_C_sf"/>
</dbReference>
<keyword evidence="1 2" id="KW-0238">DNA-binding</keyword>
<dbReference type="STRING" id="1147123.SAMN05443428_10376"/>
<dbReference type="SUPFAM" id="SSF46689">
    <property type="entry name" value="Homeodomain-like"/>
    <property type="match status" value="1"/>
</dbReference>
<feature type="domain" description="HTH tetR-type" evidence="3">
    <location>
        <begin position="10"/>
        <end position="70"/>
    </location>
</feature>
<evidence type="ECO:0000313" key="4">
    <source>
        <dbReference type="EMBL" id="SKA79487.1"/>
    </source>
</evidence>
<dbReference type="Proteomes" id="UP000190105">
    <property type="component" value="Unassembled WGS sequence"/>
</dbReference>
<sequence>MNISFDNLPEDKKNKIIQSALNEFAAKGYERASTNVIVENAEISKGLLFYYFKSKKGLYIFLLNYVIPIMYQKFYEYADMNITDFFERLKNWQVAKLTLFEKLPLETKFLIKAFTDIPKELKNDILIIYSKYTQDGFRMIFDNIDYSNFRNDIDKQKAINTIIWTLESYGNKYMKENLDEHGNLIIKKDVILNDISDYIEILKYGVKE</sequence>
<dbReference type="Pfam" id="PF21256">
    <property type="entry name" value="TetR_C_5-like"/>
    <property type="match status" value="1"/>
</dbReference>
<evidence type="ECO:0000313" key="5">
    <source>
        <dbReference type="Proteomes" id="UP000190105"/>
    </source>
</evidence>
<name>A0A1T4WQU6_9CLOT</name>
<dbReference type="InterPro" id="IPR009057">
    <property type="entry name" value="Homeodomain-like_sf"/>
</dbReference>
<dbReference type="PANTHER" id="PTHR30328:SF54">
    <property type="entry name" value="HTH-TYPE TRANSCRIPTIONAL REPRESSOR SCO4008"/>
    <property type="match status" value="1"/>
</dbReference>
<feature type="DNA-binding region" description="H-T-H motif" evidence="2">
    <location>
        <begin position="33"/>
        <end position="52"/>
    </location>
</feature>